<dbReference type="GO" id="GO:0004222">
    <property type="term" value="F:metalloendopeptidase activity"/>
    <property type="evidence" value="ECO:0007669"/>
    <property type="project" value="InterPro"/>
</dbReference>
<dbReference type="EMBL" id="KI927965">
    <property type="protein sequence ID" value="ETW29469.1"/>
    <property type="molecule type" value="Genomic_DNA"/>
</dbReference>
<protein>
    <submittedName>
        <fullName evidence="1">Uncharacterized protein</fullName>
    </submittedName>
</protein>
<evidence type="ECO:0000313" key="1">
    <source>
        <dbReference type="EMBL" id="ETW29469.1"/>
    </source>
</evidence>
<dbReference type="GO" id="GO:0005634">
    <property type="term" value="C:nucleus"/>
    <property type="evidence" value="ECO:0007669"/>
    <property type="project" value="TreeGrafter"/>
</dbReference>
<name>A0A024VL63_PLAFA</name>
<dbReference type="Proteomes" id="UP000030656">
    <property type="component" value="Unassembled WGS sequence"/>
</dbReference>
<dbReference type="PANTHER" id="PTHR21220">
    <property type="entry name" value="DNA-DEPENDENT METALLOPROTEASE SPRTN"/>
    <property type="match status" value="1"/>
</dbReference>
<sequence>MYRINRATGLHITIYHTFHDEVNFYRNHIWRCTVKIKKIQKYDKYVNVYIDATV</sequence>
<gene>
    <name evidence="1" type="ORF">PFFCH_03122</name>
</gene>
<reference evidence="1 2" key="1">
    <citation type="submission" date="2013-02" db="EMBL/GenBank/DDBJ databases">
        <title>The Genome Annotation of Plasmodium falciparum FCH/4.</title>
        <authorList>
            <consortium name="The Broad Institute Genome Sequencing Platform"/>
            <consortium name="The Broad Institute Genome Sequencing Center for Infectious Disease"/>
            <person name="Neafsey D."/>
            <person name="Hoffman S."/>
            <person name="Volkman S."/>
            <person name="Rosenthal P."/>
            <person name="Walker B."/>
            <person name="Young S.K."/>
            <person name="Zeng Q."/>
            <person name="Gargeya S."/>
            <person name="Fitzgerald M."/>
            <person name="Haas B."/>
            <person name="Abouelleil A."/>
            <person name="Allen A.W."/>
            <person name="Alvarado L."/>
            <person name="Arachchi H.M."/>
            <person name="Berlin A.M."/>
            <person name="Chapman S.B."/>
            <person name="Gainer-Dewar J."/>
            <person name="Goldberg J."/>
            <person name="Griggs A."/>
            <person name="Gujja S."/>
            <person name="Hansen M."/>
            <person name="Howarth C."/>
            <person name="Imamovic A."/>
            <person name="Ireland A."/>
            <person name="Larimer J."/>
            <person name="McCowan C."/>
            <person name="Murphy C."/>
            <person name="Pearson M."/>
            <person name="Poon T.W."/>
            <person name="Priest M."/>
            <person name="Roberts A."/>
            <person name="Saif S."/>
            <person name="Shea T."/>
            <person name="Sisk P."/>
            <person name="Sykes S."/>
            <person name="Wortman J."/>
            <person name="Nusbaum C."/>
            <person name="Birren B."/>
        </authorList>
    </citation>
    <scope>NUCLEOTIDE SEQUENCE [LARGE SCALE GENOMIC DNA]</scope>
    <source>
        <strain evidence="1 2">FCH/4</strain>
    </source>
</reference>
<reference evidence="1 2" key="2">
    <citation type="submission" date="2013-02" db="EMBL/GenBank/DDBJ databases">
        <title>The Genome Sequence of Plasmodium falciparum FCH/4.</title>
        <authorList>
            <consortium name="The Broad Institute Genome Sequencing Platform"/>
            <consortium name="The Broad Institute Genome Sequencing Center for Infectious Disease"/>
            <person name="Neafsey D."/>
            <person name="Cheeseman I."/>
            <person name="Volkman S."/>
            <person name="Adams J."/>
            <person name="Walker B."/>
            <person name="Young S.K."/>
            <person name="Zeng Q."/>
            <person name="Gargeya S."/>
            <person name="Fitzgerald M."/>
            <person name="Haas B."/>
            <person name="Abouelleil A."/>
            <person name="Alvarado L."/>
            <person name="Arachchi H.M."/>
            <person name="Berlin A.M."/>
            <person name="Chapman S.B."/>
            <person name="Dewar J."/>
            <person name="Goldberg J."/>
            <person name="Griggs A."/>
            <person name="Gujja S."/>
            <person name="Hansen M."/>
            <person name="Howarth C."/>
            <person name="Imamovic A."/>
            <person name="Larimer J."/>
            <person name="McCowan C."/>
            <person name="Murphy C."/>
            <person name="Neiman D."/>
            <person name="Pearson M."/>
            <person name="Priest M."/>
            <person name="Roberts A."/>
            <person name="Saif S."/>
            <person name="Shea T."/>
            <person name="Sisk P."/>
            <person name="Sykes S."/>
            <person name="Wortman J."/>
            <person name="Nusbaum C."/>
            <person name="Birren B."/>
        </authorList>
    </citation>
    <scope>NUCLEOTIDE SEQUENCE [LARGE SCALE GENOMIC DNA]</scope>
    <source>
        <strain evidence="1 2">FCH/4</strain>
    </source>
</reference>
<dbReference type="GO" id="GO:0031593">
    <property type="term" value="F:polyubiquitin modification-dependent protein binding"/>
    <property type="evidence" value="ECO:0007669"/>
    <property type="project" value="TreeGrafter"/>
</dbReference>
<dbReference type="InterPro" id="IPR044245">
    <property type="entry name" value="Spartan"/>
</dbReference>
<dbReference type="GO" id="GO:0006974">
    <property type="term" value="P:DNA damage response"/>
    <property type="evidence" value="ECO:0007669"/>
    <property type="project" value="InterPro"/>
</dbReference>
<organism evidence="1 2">
    <name type="scientific">Plasmodium falciparum FCH/4</name>
    <dbReference type="NCBI Taxonomy" id="1036724"/>
    <lineage>
        <taxon>Eukaryota</taxon>
        <taxon>Sar</taxon>
        <taxon>Alveolata</taxon>
        <taxon>Apicomplexa</taxon>
        <taxon>Aconoidasida</taxon>
        <taxon>Haemosporida</taxon>
        <taxon>Plasmodiidae</taxon>
        <taxon>Plasmodium</taxon>
        <taxon>Plasmodium (Laverania)</taxon>
    </lineage>
</organism>
<evidence type="ECO:0000313" key="2">
    <source>
        <dbReference type="Proteomes" id="UP000030656"/>
    </source>
</evidence>
<proteinExistence type="predicted"/>
<dbReference type="AlphaFoldDB" id="A0A024VL63"/>
<dbReference type="PANTHER" id="PTHR21220:SF0">
    <property type="entry name" value="DNA-DEPENDENT METALLOPROTEASE SPRTN"/>
    <property type="match status" value="1"/>
</dbReference>
<accession>A0A024VL63</accession>
<dbReference type="GO" id="GO:0003697">
    <property type="term" value="F:single-stranded DNA binding"/>
    <property type="evidence" value="ECO:0007669"/>
    <property type="project" value="InterPro"/>
</dbReference>